<name>A0A1V6RU06_9EURO</name>
<dbReference type="EMBL" id="MDYP01000026">
    <property type="protein sequence ID" value="OQE05265.1"/>
    <property type="molecule type" value="Genomic_DNA"/>
</dbReference>
<gene>
    <name evidence="1" type="ORF">PENVUL_c026G00274</name>
</gene>
<dbReference type="STRING" id="29845.A0A1V6RU06"/>
<dbReference type="Proteomes" id="UP000191518">
    <property type="component" value="Unassembled WGS sequence"/>
</dbReference>
<keyword evidence="2" id="KW-1185">Reference proteome</keyword>
<organism evidence="1 2">
    <name type="scientific">Penicillium vulpinum</name>
    <dbReference type="NCBI Taxonomy" id="29845"/>
    <lineage>
        <taxon>Eukaryota</taxon>
        <taxon>Fungi</taxon>
        <taxon>Dikarya</taxon>
        <taxon>Ascomycota</taxon>
        <taxon>Pezizomycotina</taxon>
        <taxon>Eurotiomycetes</taxon>
        <taxon>Eurotiomycetidae</taxon>
        <taxon>Eurotiales</taxon>
        <taxon>Aspergillaceae</taxon>
        <taxon>Penicillium</taxon>
    </lineage>
</organism>
<comment type="caution">
    <text evidence="1">The sequence shown here is derived from an EMBL/GenBank/DDBJ whole genome shotgun (WGS) entry which is preliminary data.</text>
</comment>
<reference evidence="2" key="1">
    <citation type="journal article" date="2017" name="Nat. Microbiol.">
        <title>Global analysis of biosynthetic gene clusters reveals vast potential of secondary metabolite production in Penicillium species.</title>
        <authorList>
            <person name="Nielsen J.C."/>
            <person name="Grijseels S."/>
            <person name="Prigent S."/>
            <person name="Ji B."/>
            <person name="Dainat J."/>
            <person name="Nielsen K.F."/>
            <person name="Frisvad J.C."/>
            <person name="Workman M."/>
            <person name="Nielsen J."/>
        </authorList>
    </citation>
    <scope>NUCLEOTIDE SEQUENCE [LARGE SCALE GENOMIC DNA]</scope>
    <source>
        <strain evidence="2">IBT 29486</strain>
    </source>
</reference>
<proteinExistence type="predicted"/>
<evidence type="ECO:0000313" key="1">
    <source>
        <dbReference type="EMBL" id="OQE05265.1"/>
    </source>
</evidence>
<dbReference type="AlphaFoldDB" id="A0A1V6RU06"/>
<sequence length="294" mass="31729">MAESSVPGWEQYTSRNQITRSAASKIGHPDAAALTHLSRALYIPRHDGKTAHLDVHDMTTQYTAATGTLPIGCTQYAVAVGVMPKPRGDGTDDIHVSYNVDFNGLGDGEEVVGSVKFRAPSSSAEIELAISTTEDEAAVLTSGSPGATSISISTTYPISASSTRTGIVKHPYFTFKVPDGDNDPTTFQWQIHPSKHGRLRYTLVRNPVSQQEGSSSADIQAVYYHIGLDDSFSLPHSEGMLLLPPSQSSAGESIVVASTLGMLWRLRELHRGKGKVRKAGKTSANKFTRLFRKE</sequence>
<accession>A0A1V6RU06</accession>
<dbReference type="OrthoDB" id="5212373at2759"/>
<protein>
    <submittedName>
        <fullName evidence="1">Uncharacterized protein</fullName>
    </submittedName>
</protein>
<evidence type="ECO:0000313" key="2">
    <source>
        <dbReference type="Proteomes" id="UP000191518"/>
    </source>
</evidence>